<dbReference type="PROSITE" id="PS51257">
    <property type="entry name" value="PROKAR_LIPOPROTEIN"/>
    <property type="match status" value="1"/>
</dbReference>
<dbReference type="AlphaFoldDB" id="A0A5C6S5E1"/>
<proteinExistence type="predicted"/>
<feature type="domain" description="Pyrrolo-quinoline quinone repeat" evidence="2">
    <location>
        <begin position="383"/>
        <end position="442"/>
    </location>
</feature>
<evidence type="ECO:0000256" key="1">
    <source>
        <dbReference type="SAM" id="SignalP"/>
    </source>
</evidence>
<feature type="domain" description="Pyrrolo-quinoline quinone repeat" evidence="2">
    <location>
        <begin position="124"/>
        <end position="360"/>
    </location>
</feature>
<evidence type="ECO:0000259" key="2">
    <source>
        <dbReference type="Pfam" id="PF13360"/>
    </source>
</evidence>
<dbReference type="RefSeq" id="WP_147097110.1">
    <property type="nucleotide sequence ID" value="NZ_JBHUFH010000001.1"/>
</dbReference>
<dbReference type="PANTHER" id="PTHR34512:SF30">
    <property type="entry name" value="OUTER MEMBRANE PROTEIN ASSEMBLY FACTOR BAMB"/>
    <property type="match status" value="1"/>
</dbReference>
<dbReference type="InterPro" id="IPR002372">
    <property type="entry name" value="PQQ_rpt_dom"/>
</dbReference>
<dbReference type="EMBL" id="VOPL01000002">
    <property type="protein sequence ID" value="TXB69820.1"/>
    <property type="molecule type" value="Genomic_DNA"/>
</dbReference>
<name>A0A5C6S5E1_9RHOB</name>
<dbReference type="InterPro" id="IPR011047">
    <property type="entry name" value="Quinoprotein_ADH-like_sf"/>
</dbReference>
<keyword evidence="4" id="KW-1185">Reference proteome</keyword>
<dbReference type="Proteomes" id="UP000321562">
    <property type="component" value="Unassembled WGS sequence"/>
</dbReference>
<keyword evidence="1" id="KW-0732">Signal</keyword>
<feature type="signal peptide" evidence="1">
    <location>
        <begin position="1"/>
        <end position="24"/>
    </location>
</feature>
<sequence>MTPRLALTPARIALLAALVLSACAEREVILPGPRYDPRAVTSPDGPAVEQAVAANQALQLPGPRAISEWTARGSNPAHYSGHVALGAGTQLLFAAPIGQPGGKRHRITADPIVAGGRVFTLDSRARVTATSLAGGHAWSADLTPSGENPNSVSGGGIAYEAGRVFVTTGYGELVALDVRRGGILWRQRLEAPAAGAPTVQNGVVYVTSRTGTGFAVRAEDGKLQWQVSGIQQPTAVMGVAAPAVEGSQVIFPFASGQLLAVDRETGIESWSGQVAGTRVGRAVAYIRDMTGEPVIVGNTVFAGTSSGRIAAFDRQTGTQLWSAREGAVSPVVPVGNAVFAVNDQNQLIRLDASNGGLVWARDLPLYVDQKVKKQDRIYAQYGPVLAGGRLFVTSSDGVLRGFDPVSGNLVTQAEIPGGAATAPVVAGNVLYVTSRDGRLLAYR</sequence>
<comment type="caution">
    <text evidence="3">The sequence shown here is derived from an EMBL/GenBank/DDBJ whole genome shotgun (WGS) entry which is preliminary data.</text>
</comment>
<accession>A0A5C6S5E1</accession>
<feature type="chain" id="PRO_5023127618" evidence="1">
    <location>
        <begin position="25"/>
        <end position="443"/>
    </location>
</feature>
<dbReference type="Gene3D" id="2.130.10.10">
    <property type="entry name" value="YVTN repeat-like/Quinoprotein amine dehydrogenase"/>
    <property type="match status" value="2"/>
</dbReference>
<dbReference type="OrthoDB" id="5290752at2"/>
<protein>
    <submittedName>
        <fullName evidence="3">PQQ-binding-like beta-propeller repeat protein</fullName>
    </submittedName>
</protein>
<dbReference type="InterPro" id="IPR018391">
    <property type="entry name" value="PQQ_b-propeller_rpt"/>
</dbReference>
<dbReference type="SMART" id="SM00564">
    <property type="entry name" value="PQQ"/>
    <property type="match status" value="7"/>
</dbReference>
<dbReference type="InterPro" id="IPR015943">
    <property type="entry name" value="WD40/YVTN_repeat-like_dom_sf"/>
</dbReference>
<dbReference type="SUPFAM" id="SSF50998">
    <property type="entry name" value="Quinoprotein alcohol dehydrogenase-like"/>
    <property type="match status" value="1"/>
</dbReference>
<reference evidence="3 4" key="1">
    <citation type="submission" date="2019-08" db="EMBL/GenBank/DDBJ databases">
        <authorList>
            <person name="Ye J."/>
        </authorList>
    </citation>
    <scope>NUCLEOTIDE SEQUENCE [LARGE SCALE GENOMIC DNA]</scope>
    <source>
        <strain evidence="3 4">TK008</strain>
    </source>
</reference>
<gene>
    <name evidence="3" type="ORF">FQV27_06795</name>
</gene>
<evidence type="ECO:0000313" key="3">
    <source>
        <dbReference type="EMBL" id="TXB69820.1"/>
    </source>
</evidence>
<organism evidence="3 4">
    <name type="scientific">Paracoccus aurantiacus</name>
    <dbReference type="NCBI Taxonomy" id="2599412"/>
    <lineage>
        <taxon>Bacteria</taxon>
        <taxon>Pseudomonadati</taxon>
        <taxon>Pseudomonadota</taxon>
        <taxon>Alphaproteobacteria</taxon>
        <taxon>Rhodobacterales</taxon>
        <taxon>Paracoccaceae</taxon>
        <taxon>Paracoccus</taxon>
    </lineage>
</organism>
<dbReference type="Pfam" id="PF13360">
    <property type="entry name" value="PQQ_2"/>
    <property type="match status" value="2"/>
</dbReference>
<dbReference type="PANTHER" id="PTHR34512">
    <property type="entry name" value="CELL SURFACE PROTEIN"/>
    <property type="match status" value="1"/>
</dbReference>
<evidence type="ECO:0000313" key="4">
    <source>
        <dbReference type="Proteomes" id="UP000321562"/>
    </source>
</evidence>